<dbReference type="GO" id="GO:0005524">
    <property type="term" value="F:ATP binding"/>
    <property type="evidence" value="ECO:0007669"/>
    <property type="project" value="UniProtKB-KW"/>
</dbReference>
<evidence type="ECO:0000313" key="13">
    <source>
        <dbReference type="EMBL" id="OGC55113.1"/>
    </source>
</evidence>
<dbReference type="Pfam" id="PF01743">
    <property type="entry name" value="PolyA_pol"/>
    <property type="match status" value="1"/>
</dbReference>
<evidence type="ECO:0000256" key="6">
    <source>
        <dbReference type="ARBA" id="ARBA00022741"/>
    </source>
</evidence>
<keyword evidence="8" id="KW-0067">ATP-binding</keyword>
<evidence type="ECO:0000256" key="9">
    <source>
        <dbReference type="ARBA" id="ARBA00022842"/>
    </source>
</evidence>
<dbReference type="Pfam" id="PF12627">
    <property type="entry name" value="PolyA_pol_RNAbd"/>
    <property type="match status" value="1"/>
</dbReference>
<comment type="caution">
    <text evidence="13">The sequence shown here is derived from an EMBL/GenBank/DDBJ whole genome shotgun (WGS) entry which is preliminary data.</text>
</comment>
<proteinExistence type="inferred from homology"/>
<dbReference type="InterPro" id="IPR050124">
    <property type="entry name" value="tRNA_CCA-adding_enzyme"/>
</dbReference>
<dbReference type="InterPro" id="IPR003607">
    <property type="entry name" value="HD/PDEase_dom"/>
</dbReference>
<comment type="similarity">
    <text evidence="11">Belongs to the tRNA nucleotidyltransferase/poly(A) polymerase family.</text>
</comment>
<dbReference type="SUPFAM" id="SSF81891">
    <property type="entry name" value="Poly A polymerase C-terminal region-like"/>
    <property type="match status" value="1"/>
</dbReference>
<evidence type="ECO:0000256" key="10">
    <source>
        <dbReference type="ARBA" id="ARBA00022884"/>
    </source>
</evidence>
<dbReference type="EMBL" id="MEVI01000003">
    <property type="protein sequence ID" value="OGC55113.1"/>
    <property type="molecule type" value="Genomic_DNA"/>
</dbReference>
<protein>
    <recommendedName>
        <fullName evidence="12">HD domain-containing protein</fullName>
    </recommendedName>
</protein>
<dbReference type="PANTHER" id="PTHR47545">
    <property type="entry name" value="MULTIFUNCTIONAL CCA PROTEIN"/>
    <property type="match status" value="1"/>
</dbReference>
<dbReference type="InterPro" id="IPR043519">
    <property type="entry name" value="NT_sf"/>
</dbReference>
<evidence type="ECO:0000256" key="8">
    <source>
        <dbReference type="ARBA" id="ARBA00022840"/>
    </source>
</evidence>
<dbReference type="PANTHER" id="PTHR47545:SF1">
    <property type="entry name" value="MULTIFUNCTIONAL CCA PROTEIN"/>
    <property type="match status" value="1"/>
</dbReference>
<evidence type="ECO:0000256" key="4">
    <source>
        <dbReference type="ARBA" id="ARBA00022695"/>
    </source>
</evidence>
<name>A0A1F4VEJ0_UNCKA</name>
<comment type="cofactor">
    <cofactor evidence="1">
        <name>Mg(2+)</name>
        <dbReference type="ChEBI" id="CHEBI:18420"/>
    </cofactor>
</comment>
<keyword evidence="9" id="KW-0460">Magnesium</keyword>
<dbReference type="InterPro" id="IPR006674">
    <property type="entry name" value="HD_domain"/>
</dbReference>
<evidence type="ECO:0000313" key="14">
    <source>
        <dbReference type="Proteomes" id="UP000176504"/>
    </source>
</evidence>
<dbReference type="GO" id="GO:0042245">
    <property type="term" value="P:RNA repair"/>
    <property type="evidence" value="ECO:0007669"/>
    <property type="project" value="UniProtKB-KW"/>
</dbReference>
<gene>
    <name evidence="13" type="ORF">A3A78_04000</name>
</gene>
<dbReference type="InterPro" id="IPR032828">
    <property type="entry name" value="PolyA_RNA-bd"/>
</dbReference>
<evidence type="ECO:0000256" key="11">
    <source>
        <dbReference type="RuleBase" id="RU003953"/>
    </source>
</evidence>
<keyword evidence="2 11" id="KW-0808">Transferase</keyword>
<dbReference type="PROSITE" id="PS51831">
    <property type="entry name" value="HD"/>
    <property type="match status" value="1"/>
</dbReference>
<keyword evidence="3" id="KW-0819">tRNA processing</keyword>
<dbReference type="InterPro" id="IPR002646">
    <property type="entry name" value="PolA_pol_head_dom"/>
</dbReference>
<feature type="domain" description="HD" evidence="12">
    <location>
        <begin position="330"/>
        <end position="458"/>
    </location>
</feature>
<dbReference type="GO" id="GO:0046872">
    <property type="term" value="F:metal ion binding"/>
    <property type="evidence" value="ECO:0007669"/>
    <property type="project" value="UniProtKB-KW"/>
</dbReference>
<keyword evidence="7" id="KW-0692">RNA repair</keyword>
<evidence type="ECO:0000259" key="12">
    <source>
        <dbReference type="PROSITE" id="PS51831"/>
    </source>
</evidence>
<dbReference type="AlphaFoldDB" id="A0A1F4VEJ0"/>
<dbReference type="SMART" id="SM00471">
    <property type="entry name" value="HDc"/>
    <property type="match status" value="1"/>
</dbReference>
<dbReference type="GO" id="GO:0003723">
    <property type="term" value="F:RNA binding"/>
    <property type="evidence" value="ECO:0007669"/>
    <property type="project" value="UniProtKB-KW"/>
</dbReference>
<keyword evidence="10 11" id="KW-0694">RNA-binding</keyword>
<organism evidence="13 14">
    <name type="scientific">candidate division WWE3 bacterium RIFCSPLOWO2_01_FULL_41_18</name>
    <dbReference type="NCBI Taxonomy" id="1802625"/>
    <lineage>
        <taxon>Bacteria</taxon>
        <taxon>Katanobacteria</taxon>
    </lineage>
</organism>
<dbReference type="Pfam" id="PF01966">
    <property type="entry name" value="HD"/>
    <property type="match status" value="1"/>
</dbReference>
<dbReference type="GO" id="GO:0016779">
    <property type="term" value="F:nucleotidyltransferase activity"/>
    <property type="evidence" value="ECO:0007669"/>
    <property type="project" value="UniProtKB-KW"/>
</dbReference>
<evidence type="ECO:0000256" key="1">
    <source>
        <dbReference type="ARBA" id="ARBA00001946"/>
    </source>
</evidence>
<dbReference type="Gene3D" id="1.10.3090.10">
    <property type="entry name" value="cca-adding enzyme, domain 2"/>
    <property type="match status" value="1"/>
</dbReference>
<sequence>MVQILTPEDIRFEGMEPNPKVLTPEDEKEAKPDKVYSVTKRYGEVVSTLTPGFEKNVKKYEGVYEVQVPNEITDVCREIHSLGGRALLVGGSIRDAVISKEIEEMDLEPKDFDIEVYGLSPEQLQLILITKFGKENLNLVGESFKVLKVKIAGWEKPLDFSIPRRDSKVAAGHTGFLIEGDPTMTIDEASLRRDLTINSVAYDPLTQTLYDAYGGVEDIRNRTIEVTDINAFQEDPLRVMRVMQFAARFEFKVSDRTNEICKTMVERGDLNQLTRERISEEVTKLLTKGIRPSIGLEAAREIGLVEKYWPELHALTGVLQEEKWHPEGDVWTHTLQVVDAAAEIADREIKAGRLKEEEKLTLELAALCHDFGKPSTTKFIDGAYRAHGHEPAGVEPARKFIERIFGDPKAKGITELTRKVLPLVAEHLKPIDLCENEVKKGINQTAAIKGLARRLGEGSKKAYPDGGNTNIYMLALVAEADQRGRNREGGAPLERGQVPNLEEWQSWILNRAEELQVEEKGQDRLITGDMLLKELNLPTGDISIGLTLEAVYADQIDGVVNTVEEALKAGRAYYEKFKAKVAKESENQNKDPRLIWSEVRRLEDPRTYLESN</sequence>
<keyword evidence="5" id="KW-0479">Metal-binding</keyword>
<keyword evidence="4" id="KW-0548">Nucleotidyltransferase</keyword>
<reference evidence="13 14" key="1">
    <citation type="journal article" date="2016" name="Nat. Commun.">
        <title>Thousands of microbial genomes shed light on interconnected biogeochemical processes in an aquifer system.</title>
        <authorList>
            <person name="Anantharaman K."/>
            <person name="Brown C.T."/>
            <person name="Hug L.A."/>
            <person name="Sharon I."/>
            <person name="Castelle C.J."/>
            <person name="Probst A.J."/>
            <person name="Thomas B.C."/>
            <person name="Singh A."/>
            <person name="Wilkins M.J."/>
            <person name="Karaoz U."/>
            <person name="Brodie E.L."/>
            <person name="Williams K.H."/>
            <person name="Hubbard S.S."/>
            <person name="Banfield J.F."/>
        </authorList>
    </citation>
    <scope>NUCLEOTIDE SEQUENCE [LARGE SCALE GENOMIC DNA]</scope>
</reference>
<evidence type="ECO:0000256" key="7">
    <source>
        <dbReference type="ARBA" id="ARBA00022800"/>
    </source>
</evidence>
<evidence type="ECO:0000256" key="5">
    <source>
        <dbReference type="ARBA" id="ARBA00022723"/>
    </source>
</evidence>
<dbReference type="Proteomes" id="UP000176504">
    <property type="component" value="Unassembled WGS sequence"/>
</dbReference>
<dbReference type="CDD" id="cd00077">
    <property type="entry name" value="HDc"/>
    <property type="match status" value="1"/>
</dbReference>
<dbReference type="SUPFAM" id="SSF81301">
    <property type="entry name" value="Nucleotidyltransferase"/>
    <property type="match status" value="1"/>
</dbReference>
<accession>A0A1F4VEJ0</accession>
<evidence type="ECO:0000256" key="2">
    <source>
        <dbReference type="ARBA" id="ARBA00022679"/>
    </source>
</evidence>
<dbReference type="GO" id="GO:0008033">
    <property type="term" value="P:tRNA processing"/>
    <property type="evidence" value="ECO:0007669"/>
    <property type="project" value="UniProtKB-KW"/>
</dbReference>
<evidence type="ECO:0000256" key="3">
    <source>
        <dbReference type="ARBA" id="ARBA00022694"/>
    </source>
</evidence>
<keyword evidence="6" id="KW-0547">Nucleotide-binding</keyword>
<dbReference type="Gene3D" id="3.30.460.10">
    <property type="entry name" value="Beta Polymerase, domain 2"/>
    <property type="match status" value="1"/>
</dbReference>